<evidence type="ECO:0000313" key="1">
    <source>
        <dbReference type="EMBL" id="SVD77933.1"/>
    </source>
</evidence>
<dbReference type="AlphaFoldDB" id="A0A382Y3U9"/>
<gene>
    <name evidence="1" type="ORF">METZ01_LOCUS430787</name>
</gene>
<dbReference type="EMBL" id="UINC01172716">
    <property type="protein sequence ID" value="SVD77933.1"/>
    <property type="molecule type" value="Genomic_DNA"/>
</dbReference>
<feature type="non-terminal residue" evidence="1">
    <location>
        <position position="1"/>
    </location>
</feature>
<accession>A0A382Y3U9</accession>
<name>A0A382Y3U9_9ZZZZ</name>
<proteinExistence type="predicted"/>
<organism evidence="1">
    <name type="scientific">marine metagenome</name>
    <dbReference type="NCBI Taxonomy" id="408172"/>
    <lineage>
        <taxon>unclassified sequences</taxon>
        <taxon>metagenomes</taxon>
        <taxon>ecological metagenomes</taxon>
    </lineage>
</organism>
<sequence length="23" mass="2858">QTKVFQKIKFAHNIFQILNKIWL</sequence>
<reference evidence="1" key="1">
    <citation type="submission" date="2018-05" db="EMBL/GenBank/DDBJ databases">
        <authorList>
            <person name="Lanie J.A."/>
            <person name="Ng W.-L."/>
            <person name="Kazmierczak K.M."/>
            <person name="Andrzejewski T.M."/>
            <person name="Davidsen T.M."/>
            <person name="Wayne K.J."/>
            <person name="Tettelin H."/>
            <person name="Glass J.I."/>
            <person name="Rusch D."/>
            <person name="Podicherti R."/>
            <person name="Tsui H.-C.T."/>
            <person name="Winkler M.E."/>
        </authorList>
    </citation>
    <scope>NUCLEOTIDE SEQUENCE</scope>
</reference>
<protein>
    <submittedName>
        <fullName evidence="1">Uncharacterized protein</fullName>
    </submittedName>
</protein>